<keyword evidence="3" id="KW-0812">Transmembrane</keyword>
<dbReference type="InterPro" id="IPR036291">
    <property type="entry name" value="NAD(P)-bd_dom_sf"/>
</dbReference>
<name>A0AA47M1J6_MERPO</name>
<dbReference type="EMBL" id="JAOPHQ010006320">
    <property type="protein sequence ID" value="KAK0131938.1"/>
    <property type="molecule type" value="Genomic_DNA"/>
</dbReference>
<dbReference type="GO" id="GO:0016491">
    <property type="term" value="F:oxidoreductase activity"/>
    <property type="evidence" value="ECO:0007669"/>
    <property type="project" value="UniProtKB-KW"/>
</dbReference>
<dbReference type="InterPro" id="IPR053011">
    <property type="entry name" value="SDR_family_member_7"/>
</dbReference>
<evidence type="ECO:0000313" key="5">
    <source>
        <dbReference type="Proteomes" id="UP001174136"/>
    </source>
</evidence>
<organism evidence="4 5">
    <name type="scientific">Merluccius polli</name>
    <name type="common">Benguela hake</name>
    <name type="synonym">Merluccius cadenati</name>
    <dbReference type="NCBI Taxonomy" id="89951"/>
    <lineage>
        <taxon>Eukaryota</taxon>
        <taxon>Metazoa</taxon>
        <taxon>Chordata</taxon>
        <taxon>Craniata</taxon>
        <taxon>Vertebrata</taxon>
        <taxon>Euteleostomi</taxon>
        <taxon>Actinopterygii</taxon>
        <taxon>Neopterygii</taxon>
        <taxon>Teleostei</taxon>
        <taxon>Neoteleostei</taxon>
        <taxon>Acanthomorphata</taxon>
        <taxon>Zeiogadaria</taxon>
        <taxon>Gadariae</taxon>
        <taxon>Gadiformes</taxon>
        <taxon>Gadoidei</taxon>
        <taxon>Merlucciidae</taxon>
        <taxon>Merluccius</taxon>
    </lineage>
</organism>
<accession>A0AA47M1J6</accession>
<dbReference type="InterPro" id="IPR002347">
    <property type="entry name" value="SDR_fam"/>
</dbReference>
<evidence type="ECO:0000256" key="3">
    <source>
        <dbReference type="SAM" id="Phobius"/>
    </source>
</evidence>
<keyword evidence="3" id="KW-1133">Transmembrane helix</keyword>
<dbReference type="Proteomes" id="UP001174136">
    <property type="component" value="Unassembled WGS sequence"/>
</dbReference>
<feature type="transmembrane region" description="Helical" evidence="3">
    <location>
        <begin position="16"/>
        <end position="35"/>
    </location>
</feature>
<evidence type="ECO:0000256" key="2">
    <source>
        <dbReference type="RuleBase" id="RU000363"/>
    </source>
</evidence>
<dbReference type="PROSITE" id="PS00061">
    <property type="entry name" value="ADH_SHORT"/>
    <property type="match status" value="1"/>
</dbReference>
<evidence type="ECO:0000256" key="1">
    <source>
        <dbReference type="ARBA" id="ARBA00023002"/>
    </source>
</evidence>
<dbReference type="PANTHER" id="PTHR44269:SF1">
    <property type="entry name" value="DEHYDROGENASE_REDUCTASE SDR FAMILY MEMBER 7"/>
    <property type="match status" value="1"/>
</dbReference>
<keyword evidence="5" id="KW-1185">Reference proteome</keyword>
<dbReference type="AlphaFoldDB" id="A0AA47M1J6"/>
<dbReference type="InterPro" id="IPR020904">
    <property type="entry name" value="Sc_DH/Rdtase_CS"/>
</dbReference>
<keyword evidence="3" id="KW-0472">Membrane</keyword>
<comment type="similarity">
    <text evidence="2">Belongs to the short-chain dehydrogenases/reductases (SDR) family.</text>
</comment>
<dbReference type="SUPFAM" id="SSF51735">
    <property type="entry name" value="NAD(P)-binding Rossmann-fold domains"/>
    <property type="match status" value="1"/>
</dbReference>
<dbReference type="CDD" id="cd05332">
    <property type="entry name" value="11beta-HSD1_like_SDR_c"/>
    <property type="match status" value="1"/>
</dbReference>
<dbReference type="Pfam" id="PF00106">
    <property type="entry name" value="adh_short"/>
    <property type="match status" value="1"/>
</dbReference>
<dbReference type="PRINTS" id="PR00081">
    <property type="entry name" value="GDHRDH"/>
</dbReference>
<dbReference type="Gene3D" id="3.40.50.720">
    <property type="entry name" value="NAD(P)-binding Rossmann-like Domain"/>
    <property type="match status" value="1"/>
</dbReference>
<reference evidence="4" key="1">
    <citation type="journal article" date="2023" name="Front. Mar. Sci.">
        <title>A new Merluccius polli reference genome to investigate the effects of global change in West African waters.</title>
        <authorList>
            <person name="Mateo J.L."/>
            <person name="Blanco-Fernandez C."/>
            <person name="Garcia-Vazquez E."/>
            <person name="Machado-Schiaffino G."/>
        </authorList>
    </citation>
    <scope>NUCLEOTIDE SEQUENCE</scope>
    <source>
        <strain evidence="4">C29</strain>
        <tissue evidence="4">Fin</tissue>
    </source>
</reference>
<dbReference type="PRINTS" id="PR00080">
    <property type="entry name" value="SDRFAMILY"/>
</dbReference>
<protein>
    <submittedName>
        <fullName evidence="4">Dehydrogenase/reductase SDR family member 7</fullName>
    </submittedName>
</protein>
<proteinExistence type="inferred from homology"/>
<comment type="caution">
    <text evidence="4">The sequence shown here is derived from an EMBL/GenBank/DDBJ whole genome shotgun (WGS) entry which is preliminary data.</text>
</comment>
<keyword evidence="1" id="KW-0560">Oxidoreductase</keyword>
<dbReference type="PANTHER" id="PTHR44269">
    <property type="entry name" value="DEHYDROGENASE/REDUCTASE SDR FAMILY MEMBER 7-RELATED"/>
    <property type="match status" value="1"/>
</dbReference>
<evidence type="ECO:0000313" key="4">
    <source>
        <dbReference type="EMBL" id="KAK0131938.1"/>
    </source>
</evidence>
<sequence length="449" mass="50687">MDVSTVSALWDLVPLWYLWYLVPLCALVQTVRFAFADADFTLLWARMFGRKPEAELSGLVVWVTGASSGIGKELAYQLAGCGSRLILSARRLEELQRVKQQCVECFRLQEEDILVLQLDLLERDSFRSKTNAALQHFGHIDILINNAGRSQRSLCLETSDDVYQGLMELNFLGTISLTKQVLPHMMQRGTGGIVTISSVAGIIGAPLRGGYSASKHALQGFFNCLRTELTDYPKILISTVCPGPVQSNIVQNCFTEEVDKIMPKVEDQQYKMSTRSCVRLILLGIANRSKEMWISDQPVLLFCYLWQYAPTWAWFFTDVLGRRIVQNFKNGLIQSTLLSRGRRPFVLEKTKGQLKRDNGAEKRFSCIPKSLPWILRWGTSSVQELPGEVGPLSTYSLSIQTANLHQLILQGQHPSRVGAKQFLRAFHRSQARLIKEQLKTEPGDKETTK</sequence>
<gene>
    <name evidence="4" type="primary">DHRS7</name>
    <name evidence="4" type="ORF">N1851_033268</name>
</gene>